<comment type="catalytic activity">
    <reaction evidence="6">
        <text>ATP + H2O = ADP + phosphate + H(+)</text>
        <dbReference type="Rhea" id="RHEA:13065"/>
        <dbReference type="ChEBI" id="CHEBI:15377"/>
        <dbReference type="ChEBI" id="CHEBI:15378"/>
        <dbReference type="ChEBI" id="CHEBI:30616"/>
        <dbReference type="ChEBI" id="CHEBI:43474"/>
        <dbReference type="ChEBI" id="CHEBI:456216"/>
        <dbReference type="EC" id="5.6.2.3"/>
    </reaction>
</comment>
<dbReference type="GO" id="GO:0043139">
    <property type="term" value="F:5'-3' DNA helicase activity"/>
    <property type="evidence" value="ECO:0007669"/>
    <property type="project" value="UniProtKB-EC"/>
</dbReference>
<dbReference type="EMBL" id="UINC01121742">
    <property type="protein sequence ID" value="SVC97116.1"/>
    <property type="molecule type" value="Genomic_DNA"/>
</dbReference>
<dbReference type="Gene3D" id="3.40.50.300">
    <property type="entry name" value="P-loop containing nucleotide triphosphate hydrolases"/>
    <property type="match status" value="1"/>
</dbReference>
<evidence type="ECO:0000259" key="7">
    <source>
        <dbReference type="PROSITE" id="PS51192"/>
    </source>
</evidence>
<feature type="domain" description="Helicase ATP-binding" evidence="8">
    <location>
        <begin position="1"/>
        <end position="274"/>
    </location>
</feature>
<organism evidence="9">
    <name type="scientific">marine metagenome</name>
    <dbReference type="NCBI Taxonomy" id="408172"/>
    <lineage>
        <taxon>unclassified sequences</taxon>
        <taxon>metagenomes</taxon>
        <taxon>ecological metagenomes</taxon>
    </lineage>
</organism>
<dbReference type="SMART" id="SM00487">
    <property type="entry name" value="DEXDc"/>
    <property type="match status" value="1"/>
</dbReference>
<evidence type="ECO:0000256" key="5">
    <source>
        <dbReference type="ARBA" id="ARBA00044969"/>
    </source>
</evidence>
<dbReference type="GO" id="GO:0003677">
    <property type="term" value="F:DNA binding"/>
    <property type="evidence" value="ECO:0007669"/>
    <property type="project" value="InterPro"/>
</dbReference>
<dbReference type="InterPro" id="IPR045028">
    <property type="entry name" value="DinG/Rad3-like"/>
</dbReference>
<dbReference type="InterPro" id="IPR014001">
    <property type="entry name" value="Helicase_ATP-bd"/>
</dbReference>
<accession>A0A382RHK9</accession>
<protein>
    <recommendedName>
        <fullName evidence="5">DNA 5'-3' helicase</fullName>
        <ecNumber evidence="5">5.6.2.3</ecNumber>
    </recommendedName>
</protein>
<gene>
    <name evidence="9" type="ORF">METZ01_LOCUS349970</name>
</gene>
<keyword evidence="4" id="KW-0067">ATP-binding</keyword>
<evidence type="ECO:0000256" key="3">
    <source>
        <dbReference type="ARBA" id="ARBA00022801"/>
    </source>
</evidence>
<evidence type="ECO:0000259" key="8">
    <source>
        <dbReference type="PROSITE" id="PS51193"/>
    </source>
</evidence>
<sequence length="313" mass="35217">MLSKNLENFEHRVEQIEMMRNVAKAISHPRHLLVEAGTGIGKSLAYLVPAIKWACTNDERVVVSTNTINLQDQLINKDVPVLDEILDMPFRAVVQKGRGNYICPRRFDILRKRGPNNVTEMNVLAKLYVWLAKSKSGDRSEINLSGPGELAVWSRISAEDENCTKNRCAKVIEGGCPFDRARREAESAHLVVVNHALLLADVASENHVLPEYKYLIIDEAHHLEDATTNGLSFAARQIDFERLLKNLVNRKSGLLKQLMTRVHKGSARKQQIKNDVDGTSKSIENVLIHSTSFFKALKKFAQYQDSNSNGGYD</sequence>
<dbReference type="InterPro" id="IPR010614">
    <property type="entry name" value="RAD3-like_helicase_DEAD"/>
</dbReference>
<dbReference type="InterPro" id="IPR014013">
    <property type="entry name" value="Helic_SF1/SF2_ATP-bd_DinG/Rad3"/>
</dbReference>
<evidence type="ECO:0000256" key="1">
    <source>
        <dbReference type="ARBA" id="ARBA00001966"/>
    </source>
</evidence>
<name>A0A382RHK9_9ZZZZ</name>
<reference evidence="9" key="1">
    <citation type="submission" date="2018-05" db="EMBL/GenBank/DDBJ databases">
        <authorList>
            <person name="Lanie J.A."/>
            <person name="Ng W.-L."/>
            <person name="Kazmierczak K.M."/>
            <person name="Andrzejewski T.M."/>
            <person name="Davidsen T.M."/>
            <person name="Wayne K.J."/>
            <person name="Tettelin H."/>
            <person name="Glass J.I."/>
            <person name="Rusch D."/>
            <person name="Podicherti R."/>
            <person name="Tsui H.-C.T."/>
            <person name="Winkler M.E."/>
        </authorList>
    </citation>
    <scope>NUCLEOTIDE SEQUENCE</scope>
</reference>
<dbReference type="GO" id="GO:0016787">
    <property type="term" value="F:hydrolase activity"/>
    <property type="evidence" value="ECO:0007669"/>
    <property type="project" value="UniProtKB-KW"/>
</dbReference>
<dbReference type="PROSITE" id="PS51193">
    <property type="entry name" value="HELICASE_ATP_BIND_2"/>
    <property type="match status" value="1"/>
</dbReference>
<dbReference type="EC" id="5.6.2.3" evidence="5"/>
<comment type="cofactor">
    <cofactor evidence="1">
        <name>[4Fe-4S] cluster</name>
        <dbReference type="ChEBI" id="CHEBI:49883"/>
    </cofactor>
</comment>
<evidence type="ECO:0000256" key="4">
    <source>
        <dbReference type="ARBA" id="ARBA00022840"/>
    </source>
</evidence>
<evidence type="ECO:0000256" key="2">
    <source>
        <dbReference type="ARBA" id="ARBA00022741"/>
    </source>
</evidence>
<dbReference type="SUPFAM" id="SSF52540">
    <property type="entry name" value="P-loop containing nucleoside triphosphate hydrolases"/>
    <property type="match status" value="1"/>
</dbReference>
<dbReference type="Pfam" id="PF06733">
    <property type="entry name" value="DEAD_2"/>
    <property type="match status" value="1"/>
</dbReference>
<dbReference type="InterPro" id="IPR011545">
    <property type="entry name" value="DEAD/DEAH_box_helicase_dom"/>
</dbReference>
<evidence type="ECO:0000313" key="9">
    <source>
        <dbReference type="EMBL" id="SVC97116.1"/>
    </source>
</evidence>
<dbReference type="GO" id="GO:0005524">
    <property type="term" value="F:ATP binding"/>
    <property type="evidence" value="ECO:0007669"/>
    <property type="project" value="UniProtKB-KW"/>
</dbReference>
<dbReference type="PANTHER" id="PTHR11472">
    <property type="entry name" value="DNA REPAIR DEAD HELICASE RAD3/XP-D SUBFAMILY MEMBER"/>
    <property type="match status" value="1"/>
</dbReference>
<dbReference type="PANTHER" id="PTHR11472:SF34">
    <property type="entry name" value="REGULATOR OF TELOMERE ELONGATION HELICASE 1"/>
    <property type="match status" value="1"/>
</dbReference>
<keyword evidence="2" id="KW-0547">Nucleotide-binding</keyword>
<feature type="domain" description="Helicase ATP-binding" evidence="7">
    <location>
        <begin position="23"/>
        <end position="253"/>
    </location>
</feature>
<feature type="non-terminal residue" evidence="9">
    <location>
        <position position="313"/>
    </location>
</feature>
<dbReference type="PROSITE" id="PS51192">
    <property type="entry name" value="HELICASE_ATP_BIND_1"/>
    <property type="match status" value="1"/>
</dbReference>
<dbReference type="InterPro" id="IPR027417">
    <property type="entry name" value="P-loop_NTPase"/>
</dbReference>
<dbReference type="AlphaFoldDB" id="A0A382RHK9"/>
<keyword evidence="3" id="KW-0378">Hydrolase</keyword>
<proteinExistence type="predicted"/>
<evidence type="ECO:0000256" key="6">
    <source>
        <dbReference type="ARBA" id="ARBA00048954"/>
    </source>
</evidence>
<dbReference type="Pfam" id="PF00270">
    <property type="entry name" value="DEAD"/>
    <property type="match status" value="1"/>
</dbReference>